<reference evidence="2" key="1">
    <citation type="submission" date="2015-05" db="EMBL/GenBank/DDBJ databases">
        <authorList>
            <person name="Rattei Thomas"/>
        </authorList>
    </citation>
    <scope>NUCLEOTIDE SEQUENCE</scope>
    <source>
        <strain evidence="2">DC9</strain>
    </source>
</reference>
<dbReference type="EMBL" id="LN847037">
    <property type="protein sequence ID" value="CRI42347.1"/>
    <property type="molecule type" value="Genomic_DNA"/>
</dbReference>
<evidence type="ECO:0000313" key="2">
    <source>
        <dbReference type="EMBL" id="CRI42347.1"/>
    </source>
</evidence>
<feature type="transmembrane region" description="Helical" evidence="1">
    <location>
        <begin position="36"/>
        <end position="59"/>
    </location>
</feature>
<sequence length="136" mass="15564">MKPNSIIFLENTKHYPDIFREGFVRDRHGLMEASDWLLSTEITIIRSILGAIPILGNILGAGRLYSVWYTSDEDWKKQVVWHTIFGILEVLGLGILALALKILLTTIYYLLRGLWNVSFMLIEIFSALVPNYPVLV</sequence>
<dbReference type="AlphaFoldDB" id="A0A0F7X1C0"/>
<keyword evidence="1" id="KW-0472">Membrane</keyword>
<feature type="transmembrane region" description="Helical" evidence="1">
    <location>
        <begin position="107"/>
        <end position="129"/>
    </location>
</feature>
<gene>
    <name evidence="2" type="ORF">BN1224_DC9_BF_00050</name>
</gene>
<organism evidence="2">
    <name type="scientific">Chlamydia pneumoniae</name>
    <name type="common">Chlamydophila pneumoniae</name>
    <dbReference type="NCBI Taxonomy" id="83558"/>
    <lineage>
        <taxon>Bacteria</taxon>
        <taxon>Pseudomonadati</taxon>
        <taxon>Chlamydiota</taxon>
        <taxon>Chlamydiia</taxon>
        <taxon>Chlamydiales</taxon>
        <taxon>Chlamydiaceae</taxon>
        <taxon>Chlamydia/Chlamydophila group</taxon>
        <taxon>Chlamydia</taxon>
    </lineage>
</organism>
<accession>A0A0F7X1C0</accession>
<proteinExistence type="predicted"/>
<protein>
    <submittedName>
        <fullName evidence="2">Uncharacterized protein</fullName>
    </submittedName>
</protein>
<keyword evidence="1" id="KW-0812">Transmembrane</keyword>
<feature type="transmembrane region" description="Helical" evidence="1">
    <location>
        <begin position="79"/>
        <end position="100"/>
    </location>
</feature>
<name>A0A0F7X1C0_CHLPN</name>
<keyword evidence="1" id="KW-1133">Transmembrane helix</keyword>
<evidence type="ECO:0000256" key="1">
    <source>
        <dbReference type="SAM" id="Phobius"/>
    </source>
</evidence>